<accession>A0A5C8KDX8</accession>
<sequence length="104" mass="12265">MKLANHRHVSDNHLNNILEDNSMVIQLYGMLDPGPFISPKHYKGPEVEDIREVVEFLRRLTLPYYEEAKQYWHDADADEYFSGSNELSSYLPYTLKNIIERYGN</sequence>
<comment type="caution">
    <text evidence="1">The sequence shown here is derived from an EMBL/GenBank/DDBJ whole genome shotgun (WGS) entry which is preliminary data.</text>
</comment>
<keyword evidence="2" id="KW-1185">Reference proteome</keyword>
<name>A0A5C8KDX8_9BACT</name>
<evidence type="ECO:0000313" key="2">
    <source>
        <dbReference type="Proteomes" id="UP000321926"/>
    </source>
</evidence>
<organism evidence="1 2">
    <name type="scientific">Pontibacter qinzhouensis</name>
    <dbReference type="NCBI Taxonomy" id="2603253"/>
    <lineage>
        <taxon>Bacteria</taxon>
        <taxon>Pseudomonadati</taxon>
        <taxon>Bacteroidota</taxon>
        <taxon>Cytophagia</taxon>
        <taxon>Cytophagales</taxon>
        <taxon>Hymenobacteraceae</taxon>
        <taxon>Pontibacter</taxon>
    </lineage>
</organism>
<evidence type="ECO:0000313" key="1">
    <source>
        <dbReference type="EMBL" id="TXK52138.1"/>
    </source>
</evidence>
<proteinExistence type="predicted"/>
<dbReference type="AlphaFoldDB" id="A0A5C8KDX8"/>
<dbReference type="EMBL" id="VRTY01000004">
    <property type="protein sequence ID" value="TXK52138.1"/>
    <property type="molecule type" value="Genomic_DNA"/>
</dbReference>
<dbReference type="OrthoDB" id="1494490at2"/>
<reference evidence="1 2" key="1">
    <citation type="submission" date="2019-08" db="EMBL/GenBank/DDBJ databases">
        <authorList>
            <person name="Shi S."/>
        </authorList>
    </citation>
    <scope>NUCLEOTIDE SEQUENCE [LARGE SCALE GENOMIC DNA]</scope>
    <source>
        <strain evidence="1 2">GY10130</strain>
    </source>
</reference>
<protein>
    <submittedName>
        <fullName evidence="1">Uncharacterized protein</fullName>
    </submittedName>
</protein>
<dbReference type="Proteomes" id="UP000321926">
    <property type="component" value="Unassembled WGS sequence"/>
</dbReference>
<gene>
    <name evidence="1" type="ORF">FVR03_01580</name>
</gene>